<evidence type="ECO:0000313" key="2">
    <source>
        <dbReference type="Proteomes" id="UP001153331"/>
    </source>
</evidence>
<accession>A0ACC2ITI6</accession>
<reference evidence="1" key="1">
    <citation type="submission" date="2022-11" db="EMBL/GenBank/DDBJ databases">
        <title>Genome Sequence of Boeremia exigua.</title>
        <authorList>
            <person name="Buettner E."/>
        </authorList>
    </citation>
    <scope>NUCLEOTIDE SEQUENCE</scope>
    <source>
        <strain evidence="1">CU02</strain>
    </source>
</reference>
<dbReference type="Proteomes" id="UP001153331">
    <property type="component" value="Unassembled WGS sequence"/>
</dbReference>
<keyword evidence="2" id="KW-1185">Reference proteome</keyword>
<protein>
    <submittedName>
        <fullName evidence="1">Uncharacterized protein</fullName>
    </submittedName>
</protein>
<name>A0ACC2ITI6_9PLEO</name>
<organism evidence="1 2">
    <name type="scientific">Boeremia exigua</name>
    <dbReference type="NCBI Taxonomy" id="749465"/>
    <lineage>
        <taxon>Eukaryota</taxon>
        <taxon>Fungi</taxon>
        <taxon>Dikarya</taxon>
        <taxon>Ascomycota</taxon>
        <taxon>Pezizomycotina</taxon>
        <taxon>Dothideomycetes</taxon>
        <taxon>Pleosporomycetidae</taxon>
        <taxon>Pleosporales</taxon>
        <taxon>Pleosporineae</taxon>
        <taxon>Didymellaceae</taxon>
        <taxon>Boeremia</taxon>
    </lineage>
</organism>
<proteinExistence type="predicted"/>
<comment type="caution">
    <text evidence="1">The sequence shown here is derived from an EMBL/GenBank/DDBJ whole genome shotgun (WGS) entry which is preliminary data.</text>
</comment>
<evidence type="ECO:0000313" key="1">
    <source>
        <dbReference type="EMBL" id="KAJ8118530.1"/>
    </source>
</evidence>
<sequence length="251" mass="28923">MYIPHKDANPPPFIYRLDYPKEEGLTWGDFHPERAQSSQSHSKPSGPHWRLVANEIQDLRTRFAKHNAQYGNPRCSGPDRTAVLSVYAEALTKLEHTSVGDAYRINLEVISKVKTILDLRTAEPNDPVFYTADALLRPLEPQYAQPRLDFYGRTDGSDDCYYYAGFARLTAWREEGWPEVYPVRAVEQEMRERKRRWETGDRRQREALDMLDEYYLGGCYKPNTGHNGNLVLAPMAPDPIPGLFPMARIAY</sequence>
<dbReference type="EMBL" id="JAPHNI010000016">
    <property type="protein sequence ID" value="KAJ8118530.1"/>
    <property type="molecule type" value="Genomic_DNA"/>
</dbReference>
<gene>
    <name evidence="1" type="ORF">OPT61_g501</name>
</gene>